<dbReference type="CDD" id="cd03048">
    <property type="entry name" value="GST_N_Ure2p_like"/>
    <property type="match status" value="1"/>
</dbReference>
<keyword evidence="6" id="KW-1185">Reference proteome</keyword>
<accession>A0A8T0IPM5</accession>
<proteinExistence type="inferred from homology"/>
<dbReference type="InterPro" id="IPR036249">
    <property type="entry name" value="Thioredoxin-like_sf"/>
</dbReference>
<name>A0A8T0IPM5_CERPU</name>
<reference evidence="5" key="1">
    <citation type="submission" date="2020-06" db="EMBL/GenBank/DDBJ databases">
        <title>WGS assembly of Ceratodon purpureus strain R40.</title>
        <authorList>
            <person name="Carey S.B."/>
            <person name="Jenkins J."/>
            <person name="Shu S."/>
            <person name="Lovell J.T."/>
            <person name="Sreedasyam A."/>
            <person name="Maumus F."/>
            <person name="Tiley G.P."/>
            <person name="Fernandez-Pozo N."/>
            <person name="Barry K."/>
            <person name="Chen C."/>
            <person name="Wang M."/>
            <person name="Lipzen A."/>
            <person name="Daum C."/>
            <person name="Saski C.A."/>
            <person name="Payton A.C."/>
            <person name="Mcbreen J.C."/>
            <person name="Conrad R.E."/>
            <person name="Kollar L.M."/>
            <person name="Olsson S."/>
            <person name="Huttunen S."/>
            <person name="Landis J.B."/>
            <person name="Wickett N.J."/>
            <person name="Johnson M.G."/>
            <person name="Rensing S.A."/>
            <person name="Grimwood J."/>
            <person name="Schmutz J."/>
            <person name="Mcdaniel S.F."/>
        </authorList>
    </citation>
    <scope>NUCLEOTIDE SEQUENCE</scope>
    <source>
        <strain evidence="5">R40</strain>
    </source>
</reference>
<evidence type="ECO:0008006" key="7">
    <source>
        <dbReference type="Google" id="ProtNLM"/>
    </source>
</evidence>
<sequence>MPCIWEILYRPNTGREREIKIDWSYSGFRWVIGSAIERIWFIGGYVVVMAGRVVMAGVQCLERVVVSQVGWRKLDGAMLGGRLQIREPHLGLNPGVFKGYKLNHSATRQTATMASKIQLYSMATPNGQKIGVALEEMGLKYEAHTINITKNETFTPEFIKINPNSKIPAIIDPDGPDGQPITIFESGAILLYLASKSGKFVSKNPRLKWETIQWIMWQMAGVGPMLGQFGHFYRFAKDKCKDPYPTERYANESKRLLGVLEERLKGRDFIIDDGYSIADMATFPWIRAAREHYAEKLEFDKFPLVNAWVDRCYARPASAKGTTVCKL</sequence>
<evidence type="ECO:0000259" key="4">
    <source>
        <dbReference type="PROSITE" id="PS50405"/>
    </source>
</evidence>
<evidence type="ECO:0000313" key="6">
    <source>
        <dbReference type="Proteomes" id="UP000822688"/>
    </source>
</evidence>
<dbReference type="SUPFAM" id="SSF47616">
    <property type="entry name" value="GST C-terminal domain-like"/>
    <property type="match status" value="1"/>
</dbReference>
<dbReference type="InterPro" id="IPR010987">
    <property type="entry name" value="Glutathione-S-Trfase_C-like"/>
</dbReference>
<comment type="similarity">
    <text evidence="1 2">Belongs to the GST superfamily.</text>
</comment>
<feature type="domain" description="GST N-terminal" evidence="3">
    <location>
        <begin position="114"/>
        <end position="201"/>
    </location>
</feature>
<dbReference type="SFLD" id="SFLDG01151">
    <property type="entry name" value="Main.2:_Nu-like"/>
    <property type="match status" value="1"/>
</dbReference>
<gene>
    <name evidence="5" type="ORF">KC19_3G217700</name>
</gene>
<dbReference type="SUPFAM" id="SSF52833">
    <property type="entry name" value="Thioredoxin-like"/>
    <property type="match status" value="1"/>
</dbReference>
<comment type="caution">
    <text evidence="5">The sequence shown here is derived from an EMBL/GenBank/DDBJ whole genome shotgun (WGS) entry which is preliminary data.</text>
</comment>
<evidence type="ECO:0000259" key="3">
    <source>
        <dbReference type="PROSITE" id="PS50404"/>
    </source>
</evidence>
<feature type="domain" description="GST C-terminal" evidence="4">
    <location>
        <begin position="204"/>
        <end position="327"/>
    </location>
</feature>
<dbReference type="PROSITE" id="PS50404">
    <property type="entry name" value="GST_NTER"/>
    <property type="match status" value="1"/>
</dbReference>
<dbReference type="Pfam" id="PF02798">
    <property type="entry name" value="GST_N"/>
    <property type="match status" value="1"/>
</dbReference>
<evidence type="ECO:0000256" key="1">
    <source>
        <dbReference type="ARBA" id="ARBA00007409"/>
    </source>
</evidence>
<dbReference type="SFLD" id="SFLDG00358">
    <property type="entry name" value="Main_(cytGST)"/>
    <property type="match status" value="1"/>
</dbReference>
<dbReference type="PANTHER" id="PTHR44051:SF8">
    <property type="entry name" value="GLUTATHIONE S-TRANSFERASE GSTA"/>
    <property type="match status" value="1"/>
</dbReference>
<dbReference type="Gene3D" id="3.40.30.10">
    <property type="entry name" value="Glutaredoxin"/>
    <property type="match status" value="1"/>
</dbReference>
<dbReference type="EMBL" id="CM026423">
    <property type="protein sequence ID" value="KAG0584558.1"/>
    <property type="molecule type" value="Genomic_DNA"/>
</dbReference>
<dbReference type="InterPro" id="IPR040079">
    <property type="entry name" value="Glutathione_S-Trfase"/>
</dbReference>
<evidence type="ECO:0000313" key="5">
    <source>
        <dbReference type="EMBL" id="KAG0584558.1"/>
    </source>
</evidence>
<dbReference type="Gene3D" id="1.20.1050.10">
    <property type="match status" value="1"/>
</dbReference>
<dbReference type="AlphaFoldDB" id="A0A8T0IPM5"/>
<dbReference type="PANTHER" id="PTHR44051">
    <property type="entry name" value="GLUTATHIONE S-TRANSFERASE-RELATED"/>
    <property type="match status" value="1"/>
</dbReference>
<evidence type="ECO:0000256" key="2">
    <source>
        <dbReference type="RuleBase" id="RU003494"/>
    </source>
</evidence>
<protein>
    <recommendedName>
        <fullName evidence="7">Glutathione S-transferase</fullName>
    </recommendedName>
</protein>
<dbReference type="Pfam" id="PF00043">
    <property type="entry name" value="GST_C"/>
    <property type="match status" value="1"/>
</dbReference>
<dbReference type="Proteomes" id="UP000822688">
    <property type="component" value="Chromosome 3"/>
</dbReference>
<dbReference type="InterPro" id="IPR004046">
    <property type="entry name" value="GST_C"/>
</dbReference>
<organism evidence="5 6">
    <name type="scientific">Ceratodon purpureus</name>
    <name type="common">Fire moss</name>
    <name type="synonym">Dicranum purpureum</name>
    <dbReference type="NCBI Taxonomy" id="3225"/>
    <lineage>
        <taxon>Eukaryota</taxon>
        <taxon>Viridiplantae</taxon>
        <taxon>Streptophyta</taxon>
        <taxon>Embryophyta</taxon>
        <taxon>Bryophyta</taxon>
        <taxon>Bryophytina</taxon>
        <taxon>Bryopsida</taxon>
        <taxon>Dicranidae</taxon>
        <taxon>Pseudoditrichales</taxon>
        <taxon>Ditrichaceae</taxon>
        <taxon>Ceratodon</taxon>
    </lineage>
</organism>
<dbReference type="InterPro" id="IPR036282">
    <property type="entry name" value="Glutathione-S-Trfase_C_sf"/>
</dbReference>
<dbReference type="SFLD" id="SFLDS00019">
    <property type="entry name" value="Glutathione_Transferase_(cytos"/>
    <property type="match status" value="1"/>
</dbReference>
<dbReference type="PROSITE" id="PS50405">
    <property type="entry name" value="GST_CTER"/>
    <property type="match status" value="1"/>
</dbReference>
<dbReference type="InterPro" id="IPR004045">
    <property type="entry name" value="Glutathione_S-Trfase_N"/>
</dbReference>